<comment type="caution">
    <text evidence="10">The sequence shown here is derived from an EMBL/GenBank/DDBJ whole genome shotgun (WGS) entry which is preliminary data.</text>
</comment>
<dbReference type="Pfam" id="PF00528">
    <property type="entry name" value="BPD_transp_1"/>
    <property type="match status" value="1"/>
</dbReference>
<dbReference type="GO" id="GO:0005886">
    <property type="term" value="C:plasma membrane"/>
    <property type="evidence" value="ECO:0007669"/>
    <property type="project" value="UniProtKB-SubCell"/>
</dbReference>
<evidence type="ECO:0000256" key="2">
    <source>
        <dbReference type="ARBA" id="ARBA00007069"/>
    </source>
</evidence>
<evidence type="ECO:0000256" key="8">
    <source>
        <dbReference type="RuleBase" id="RU363032"/>
    </source>
</evidence>
<evidence type="ECO:0000256" key="7">
    <source>
        <dbReference type="ARBA" id="ARBA00023136"/>
    </source>
</evidence>
<feature type="transmembrane region" description="Helical" evidence="8">
    <location>
        <begin position="244"/>
        <end position="267"/>
    </location>
</feature>
<dbReference type="Proteomes" id="UP000610303">
    <property type="component" value="Unassembled WGS sequence"/>
</dbReference>
<dbReference type="EMBL" id="BMRJ01000005">
    <property type="protein sequence ID" value="GGR35894.1"/>
    <property type="molecule type" value="Genomic_DNA"/>
</dbReference>
<feature type="transmembrane region" description="Helical" evidence="8">
    <location>
        <begin position="12"/>
        <end position="37"/>
    </location>
</feature>
<dbReference type="PANTHER" id="PTHR43848:SF2">
    <property type="entry name" value="PUTRESCINE TRANSPORT SYSTEM PERMEASE PROTEIN POTI"/>
    <property type="match status" value="1"/>
</dbReference>
<dbReference type="CDD" id="cd06261">
    <property type="entry name" value="TM_PBP2"/>
    <property type="match status" value="1"/>
</dbReference>
<keyword evidence="4" id="KW-1003">Cell membrane</keyword>
<keyword evidence="3 8" id="KW-0813">Transport</keyword>
<evidence type="ECO:0000256" key="3">
    <source>
        <dbReference type="ARBA" id="ARBA00022448"/>
    </source>
</evidence>
<organism evidence="10 11">
    <name type="scientific">Agromyces mediolanus</name>
    <name type="common">Corynebacterium mediolanum</name>
    <dbReference type="NCBI Taxonomy" id="41986"/>
    <lineage>
        <taxon>Bacteria</taxon>
        <taxon>Bacillati</taxon>
        <taxon>Actinomycetota</taxon>
        <taxon>Actinomycetes</taxon>
        <taxon>Micrococcales</taxon>
        <taxon>Microbacteriaceae</taxon>
        <taxon>Agromyces</taxon>
    </lineage>
</organism>
<comment type="similarity">
    <text evidence="2">Belongs to the binding-protein-dependent transport system permease family. CysTW subfamily.</text>
</comment>
<keyword evidence="11" id="KW-1185">Reference proteome</keyword>
<evidence type="ECO:0000256" key="1">
    <source>
        <dbReference type="ARBA" id="ARBA00004651"/>
    </source>
</evidence>
<feature type="transmembrane region" description="Helical" evidence="8">
    <location>
        <begin position="99"/>
        <end position="121"/>
    </location>
</feature>
<feature type="transmembrane region" description="Helical" evidence="8">
    <location>
        <begin position="74"/>
        <end position="92"/>
    </location>
</feature>
<evidence type="ECO:0000313" key="10">
    <source>
        <dbReference type="EMBL" id="GGR35894.1"/>
    </source>
</evidence>
<feature type="transmembrane region" description="Helical" evidence="8">
    <location>
        <begin position="141"/>
        <end position="161"/>
    </location>
</feature>
<evidence type="ECO:0000256" key="6">
    <source>
        <dbReference type="ARBA" id="ARBA00022989"/>
    </source>
</evidence>
<evidence type="ECO:0000259" key="9">
    <source>
        <dbReference type="PROSITE" id="PS50928"/>
    </source>
</evidence>
<dbReference type="AlphaFoldDB" id="A0A918FG90"/>
<dbReference type="InterPro" id="IPR000515">
    <property type="entry name" value="MetI-like"/>
</dbReference>
<gene>
    <name evidence="10" type="ORF">GCM10010196_32410</name>
</gene>
<dbReference type="PROSITE" id="PS50928">
    <property type="entry name" value="ABC_TM1"/>
    <property type="match status" value="1"/>
</dbReference>
<keyword evidence="5 8" id="KW-0812">Transmembrane</keyword>
<reference evidence="10" key="2">
    <citation type="submission" date="2020-09" db="EMBL/GenBank/DDBJ databases">
        <authorList>
            <person name="Sun Q."/>
            <person name="Ohkuma M."/>
        </authorList>
    </citation>
    <scope>NUCLEOTIDE SEQUENCE</scope>
    <source>
        <strain evidence="10">JCM 3346</strain>
    </source>
</reference>
<keyword evidence="7 8" id="KW-0472">Membrane</keyword>
<evidence type="ECO:0000313" key="11">
    <source>
        <dbReference type="Proteomes" id="UP000610303"/>
    </source>
</evidence>
<dbReference type="PANTHER" id="PTHR43848">
    <property type="entry name" value="PUTRESCINE TRANSPORT SYSTEM PERMEASE PROTEIN POTI"/>
    <property type="match status" value="1"/>
</dbReference>
<accession>A0A918FG90</accession>
<keyword evidence="6 8" id="KW-1133">Transmembrane helix</keyword>
<protein>
    <submittedName>
        <fullName evidence="10">Putrescine ABC transporter permease PotI</fullName>
    </submittedName>
</protein>
<dbReference type="SUPFAM" id="SSF161098">
    <property type="entry name" value="MetI-like"/>
    <property type="match status" value="1"/>
</dbReference>
<dbReference type="RefSeq" id="WP_189086448.1">
    <property type="nucleotide sequence ID" value="NZ_BMRJ01000005.1"/>
</dbReference>
<dbReference type="Gene3D" id="1.10.3720.10">
    <property type="entry name" value="MetI-like"/>
    <property type="match status" value="1"/>
</dbReference>
<feature type="domain" description="ABC transmembrane type-1" evidence="9">
    <location>
        <begin position="67"/>
        <end position="262"/>
    </location>
</feature>
<reference evidence="10" key="1">
    <citation type="journal article" date="2014" name="Int. J. Syst. Evol. Microbiol.">
        <title>Complete genome sequence of Corynebacterium casei LMG S-19264T (=DSM 44701T), isolated from a smear-ripened cheese.</title>
        <authorList>
            <consortium name="US DOE Joint Genome Institute (JGI-PGF)"/>
            <person name="Walter F."/>
            <person name="Albersmeier A."/>
            <person name="Kalinowski J."/>
            <person name="Ruckert C."/>
        </authorList>
    </citation>
    <scope>NUCLEOTIDE SEQUENCE</scope>
    <source>
        <strain evidence="10">JCM 3346</strain>
    </source>
</reference>
<dbReference type="GO" id="GO:0055085">
    <property type="term" value="P:transmembrane transport"/>
    <property type="evidence" value="ECO:0007669"/>
    <property type="project" value="InterPro"/>
</dbReference>
<comment type="subcellular location">
    <subcellularLocation>
        <location evidence="1 8">Cell membrane</location>
        <topology evidence="1 8">Multi-pass membrane protein</topology>
    </subcellularLocation>
</comment>
<proteinExistence type="inferred from homology"/>
<name>A0A918FG90_AGRME</name>
<feature type="transmembrane region" description="Helical" evidence="8">
    <location>
        <begin position="190"/>
        <end position="211"/>
    </location>
</feature>
<dbReference type="InterPro" id="IPR035906">
    <property type="entry name" value="MetI-like_sf"/>
</dbReference>
<evidence type="ECO:0000256" key="5">
    <source>
        <dbReference type="ARBA" id="ARBA00022692"/>
    </source>
</evidence>
<sequence length="283" mass="29501">MTGTTRDRATNLSLRIFGILVLLFLFAPLLVILVYSFNSGRLLGAWEGFGVNAYQTAFSSPDILHAVGVSLRSSVVATLFATLLGSALGVAIGVRTGTVVSVIVGVLALVLVTPEIVQAVSLMPWLTSLSVDWGIAPLNDGILRLAIGHSLFATAVVSFLVRGRVRALDPALTEAAEDLYASRWNSFRQILLPQLAPAIGAGALMAFTLSLDNTIISAFVQTTGNTPWPVYVLSSLRSGLRPELAAMAAVMLIATLALLALAAAVLARGGSASSTARALVGSE</sequence>
<dbReference type="InterPro" id="IPR051789">
    <property type="entry name" value="Bact_Polyamine_Transport"/>
</dbReference>
<evidence type="ECO:0000256" key="4">
    <source>
        <dbReference type="ARBA" id="ARBA00022475"/>
    </source>
</evidence>